<feature type="transmembrane region" description="Helical" evidence="1">
    <location>
        <begin position="12"/>
        <end position="30"/>
    </location>
</feature>
<reference evidence="2" key="1">
    <citation type="submission" date="2017-02" db="EMBL/GenBank/DDBJ databases">
        <authorList>
            <person name="Regsiter A."/>
            <person name="William W."/>
        </authorList>
    </citation>
    <scope>NUCLEOTIDE SEQUENCE</scope>
    <source>
        <strain evidence="2">Bib</strain>
    </source>
</reference>
<dbReference type="AlphaFoldDB" id="A0A3P3XK20"/>
<keyword evidence="1" id="KW-1133">Transmembrane helix</keyword>
<evidence type="ECO:0000256" key="1">
    <source>
        <dbReference type="SAM" id="Phobius"/>
    </source>
</evidence>
<evidence type="ECO:0000313" key="2">
    <source>
        <dbReference type="EMBL" id="SLM14388.1"/>
    </source>
</evidence>
<name>A0A3P3XK20_9SPIR</name>
<protein>
    <submittedName>
        <fullName evidence="2">Uncharacterized protein</fullName>
    </submittedName>
</protein>
<keyword evidence="1" id="KW-0472">Membrane</keyword>
<proteinExistence type="predicted"/>
<gene>
    <name evidence="2" type="ORF">SPIROBIBN47_330004</name>
</gene>
<sequence length="31" mass="3647">MGFSKSHDVNKMMTNIAKIIMSFSFFNFFLL</sequence>
<accession>A0A3P3XK20</accession>
<keyword evidence="1" id="KW-0812">Transmembrane</keyword>
<organism evidence="2">
    <name type="scientific">uncultured spirochete</name>
    <dbReference type="NCBI Taxonomy" id="156406"/>
    <lineage>
        <taxon>Bacteria</taxon>
        <taxon>Pseudomonadati</taxon>
        <taxon>Spirochaetota</taxon>
        <taxon>Spirochaetia</taxon>
        <taxon>Spirochaetales</taxon>
        <taxon>environmental samples</taxon>
    </lineage>
</organism>
<dbReference type="EMBL" id="FWDM01000027">
    <property type="protein sequence ID" value="SLM14388.1"/>
    <property type="molecule type" value="Genomic_DNA"/>
</dbReference>